<organism evidence="4 5">
    <name type="scientific">Aspergillus wentii DTO 134E9</name>
    <dbReference type="NCBI Taxonomy" id="1073089"/>
    <lineage>
        <taxon>Eukaryota</taxon>
        <taxon>Fungi</taxon>
        <taxon>Dikarya</taxon>
        <taxon>Ascomycota</taxon>
        <taxon>Pezizomycotina</taxon>
        <taxon>Eurotiomycetes</taxon>
        <taxon>Eurotiomycetidae</taxon>
        <taxon>Eurotiales</taxon>
        <taxon>Aspergillaceae</taxon>
        <taxon>Aspergillus</taxon>
        <taxon>Aspergillus subgen. Cremei</taxon>
    </lineage>
</organism>
<evidence type="ECO:0000313" key="5">
    <source>
        <dbReference type="Proteomes" id="UP000184383"/>
    </source>
</evidence>
<dbReference type="RefSeq" id="XP_040684401.1">
    <property type="nucleotide sequence ID" value="XM_040828996.1"/>
</dbReference>
<dbReference type="GO" id="GO:0008270">
    <property type="term" value="F:zinc ion binding"/>
    <property type="evidence" value="ECO:0007669"/>
    <property type="project" value="UniProtKB-KW"/>
</dbReference>
<name>A0A1L9R742_ASPWE</name>
<keyword evidence="1" id="KW-0479">Metal-binding</keyword>
<keyword evidence="1" id="KW-0863">Zinc-finger</keyword>
<evidence type="ECO:0000259" key="3">
    <source>
        <dbReference type="PROSITE" id="PS50966"/>
    </source>
</evidence>
<evidence type="ECO:0000256" key="1">
    <source>
        <dbReference type="PROSITE-ProRule" id="PRU00325"/>
    </source>
</evidence>
<feature type="domain" description="SWIM-type" evidence="3">
    <location>
        <begin position="136"/>
        <end position="219"/>
    </location>
</feature>
<dbReference type="EMBL" id="KV878217">
    <property type="protein sequence ID" value="OJJ30724.1"/>
    <property type="molecule type" value="Genomic_DNA"/>
</dbReference>
<dbReference type="AlphaFoldDB" id="A0A1L9R742"/>
<dbReference type="Proteomes" id="UP000184383">
    <property type="component" value="Unassembled WGS sequence"/>
</dbReference>
<evidence type="ECO:0000256" key="2">
    <source>
        <dbReference type="SAM" id="MobiDB-lite"/>
    </source>
</evidence>
<feature type="region of interest" description="Disordered" evidence="2">
    <location>
        <begin position="156"/>
        <end position="184"/>
    </location>
</feature>
<protein>
    <recommendedName>
        <fullName evidence="3">SWIM-type domain-containing protein</fullName>
    </recommendedName>
</protein>
<dbReference type="STRING" id="1073089.A0A1L9R742"/>
<accession>A0A1L9R742</accession>
<dbReference type="PROSITE" id="PS50966">
    <property type="entry name" value="ZF_SWIM"/>
    <property type="match status" value="1"/>
</dbReference>
<keyword evidence="1" id="KW-0862">Zinc</keyword>
<dbReference type="OrthoDB" id="5413281at2759"/>
<evidence type="ECO:0000313" key="4">
    <source>
        <dbReference type="EMBL" id="OJJ30724.1"/>
    </source>
</evidence>
<gene>
    <name evidence="4" type="ORF">ASPWEDRAFT_120550</name>
</gene>
<dbReference type="VEuPathDB" id="FungiDB:ASPWEDRAFT_120550"/>
<dbReference type="InterPro" id="IPR007527">
    <property type="entry name" value="Znf_SWIM"/>
</dbReference>
<reference evidence="5" key="1">
    <citation type="journal article" date="2017" name="Genome Biol.">
        <title>Comparative genomics reveals high biological diversity and specific adaptations in the industrially and medically important fungal genus Aspergillus.</title>
        <authorList>
            <person name="de Vries R.P."/>
            <person name="Riley R."/>
            <person name="Wiebenga A."/>
            <person name="Aguilar-Osorio G."/>
            <person name="Amillis S."/>
            <person name="Uchima C.A."/>
            <person name="Anderluh G."/>
            <person name="Asadollahi M."/>
            <person name="Askin M."/>
            <person name="Barry K."/>
            <person name="Battaglia E."/>
            <person name="Bayram O."/>
            <person name="Benocci T."/>
            <person name="Braus-Stromeyer S.A."/>
            <person name="Caldana C."/>
            <person name="Canovas D."/>
            <person name="Cerqueira G.C."/>
            <person name="Chen F."/>
            <person name="Chen W."/>
            <person name="Choi C."/>
            <person name="Clum A."/>
            <person name="Dos Santos R.A."/>
            <person name="Damasio A.R."/>
            <person name="Diallinas G."/>
            <person name="Emri T."/>
            <person name="Fekete E."/>
            <person name="Flipphi M."/>
            <person name="Freyberg S."/>
            <person name="Gallo A."/>
            <person name="Gournas C."/>
            <person name="Habgood R."/>
            <person name="Hainaut M."/>
            <person name="Harispe M.L."/>
            <person name="Henrissat B."/>
            <person name="Hilden K.S."/>
            <person name="Hope R."/>
            <person name="Hossain A."/>
            <person name="Karabika E."/>
            <person name="Karaffa L."/>
            <person name="Karanyi Z."/>
            <person name="Krasevec N."/>
            <person name="Kuo A."/>
            <person name="Kusch H."/>
            <person name="LaButti K."/>
            <person name="Lagendijk E.L."/>
            <person name="Lapidus A."/>
            <person name="Levasseur A."/>
            <person name="Lindquist E."/>
            <person name="Lipzen A."/>
            <person name="Logrieco A.F."/>
            <person name="MacCabe A."/>
            <person name="Maekelae M.R."/>
            <person name="Malavazi I."/>
            <person name="Melin P."/>
            <person name="Meyer V."/>
            <person name="Mielnichuk N."/>
            <person name="Miskei M."/>
            <person name="Molnar A.P."/>
            <person name="Mule G."/>
            <person name="Ngan C.Y."/>
            <person name="Orejas M."/>
            <person name="Orosz E."/>
            <person name="Ouedraogo J.P."/>
            <person name="Overkamp K.M."/>
            <person name="Park H.-S."/>
            <person name="Perrone G."/>
            <person name="Piumi F."/>
            <person name="Punt P.J."/>
            <person name="Ram A.F."/>
            <person name="Ramon A."/>
            <person name="Rauscher S."/>
            <person name="Record E."/>
            <person name="Riano-Pachon D.M."/>
            <person name="Robert V."/>
            <person name="Roehrig J."/>
            <person name="Ruller R."/>
            <person name="Salamov A."/>
            <person name="Salih N.S."/>
            <person name="Samson R.A."/>
            <person name="Sandor E."/>
            <person name="Sanguinetti M."/>
            <person name="Schuetze T."/>
            <person name="Sepcic K."/>
            <person name="Shelest E."/>
            <person name="Sherlock G."/>
            <person name="Sophianopoulou V."/>
            <person name="Squina F.M."/>
            <person name="Sun H."/>
            <person name="Susca A."/>
            <person name="Todd R.B."/>
            <person name="Tsang A."/>
            <person name="Unkles S.E."/>
            <person name="van de Wiele N."/>
            <person name="van Rossen-Uffink D."/>
            <person name="Oliveira J.V."/>
            <person name="Vesth T.C."/>
            <person name="Visser J."/>
            <person name="Yu J.-H."/>
            <person name="Zhou M."/>
            <person name="Andersen M.R."/>
            <person name="Archer D.B."/>
            <person name="Baker S.E."/>
            <person name="Benoit I."/>
            <person name="Brakhage A.A."/>
            <person name="Braus G.H."/>
            <person name="Fischer R."/>
            <person name="Frisvad J.C."/>
            <person name="Goldman G.H."/>
            <person name="Houbraken J."/>
            <person name="Oakley B."/>
            <person name="Pocsi I."/>
            <person name="Scazzocchio C."/>
            <person name="Seiboth B."/>
            <person name="vanKuyk P.A."/>
            <person name="Wortman J."/>
            <person name="Dyer P.S."/>
            <person name="Grigoriev I.V."/>
        </authorList>
    </citation>
    <scope>NUCLEOTIDE SEQUENCE [LARGE SCALE GENOMIC DNA]</scope>
    <source>
        <strain evidence="5">DTO 134E9</strain>
    </source>
</reference>
<feature type="compositionally biased region" description="Polar residues" evidence="2">
    <location>
        <begin position="160"/>
        <end position="176"/>
    </location>
</feature>
<keyword evidence="5" id="KW-1185">Reference proteome</keyword>
<sequence length="248" mass="26934">MDPSNGLQQNIPTIIQFIDRLITRLSACKPYPNVEIQPSTQHQPTQRQNPFSALPAAELAKVKPLMLTLHCLFPNELLLALDILDRGLVRRFVTGDAIDNPTADLHNREIPIYTTDPVEDIFIVLSASAVTEDKGYEVRLQAWNCTCPTFTLSAFRDSESPTSENASPTSTANETNLVDPPKDQGGNCQYQFGGTLTRGSAGLSPPVCKHILASILTARCPALFGRGAEDIKSVSARELAGWCAGWGG</sequence>
<proteinExistence type="predicted"/>
<dbReference type="GeneID" id="63744844"/>